<sequence length="78" mass="8814">MKGQPNSMMKPPTKKAESVKGIFRPDPDTEQGGDAQVLMAVNVKRSTKQDLKLYAASHDRKQKEIVEDAILEYMENHN</sequence>
<evidence type="ECO:0000313" key="2">
    <source>
        <dbReference type="EMBL" id="OZG64830.1"/>
    </source>
</evidence>
<dbReference type="RefSeq" id="WP_094695269.1">
    <property type="nucleotide sequence ID" value="NZ_MWXA01000014.1"/>
</dbReference>
<dbReference type="Proteomes" id="UP000216451">
    <property type="component" value="Unassembled WGS sequence"/>
</dbReference>
<dbReference type="InterPro" id="IPR013321">
    <property type="entry name" value="Arc_rbn_hlx_hlx"/>
</dbReference>
<organism evidence="2 3">
    <name type="scientific">Bifidobacterium aquikefiri</name>
    <dbReference type="NCBI Taxonomy" id="1653207"/>
    <lineage>
        <taxon>Bacteria</taxon>
        <taxon>Bacillati</taxon>
        <taxon>Actinomycetota</taxon>
        <taxon>Actinomycetes</taxon>
        <taxon>Bifidobacteriales</taxon>
        <taxon>Bifidobacteriaceae</taxon>
        <taxon>Bifidobacterium</taxon>
    </lineage>
</organism>
<protein>
    <submittedName>
        <fullName evidence="2">Uncharacterized protein</fullName>
    </submittedName>
</protein>
<name>A0A261G074_9BIFI</name>
<dbReference type="Gene3D" id="1.10.1220.10">
    <property type="entry name" value="Met repressor-like"/>
    <property type="match status" value="1"/>
</dbReference>
<evidence type="ECO:0000313" key="3">
    <source>
        <dbReference type="Proteomes" id="UP000216451"/>
    </source>
</evidence>
<accession>A0A261G074</accession>
<dbReference type="SUPFAM" id="SSF47598">
    <property type="entry name" value="Ribbon-helix-helix"/>
    <property type="match status" value="1"/>
</dbReference>
<evidence type="ECO:0000256" key="1">
    <source>
        <dbReference type="SAM" id="MobiDB-lite"/>
    </source>
</evidence>
<dbReference type="GO" id="GO:0006355">
    <property type="term" value="P:regulation of DNA-templated transcription"/>
    <property type="evidence" value="ECO:0007669"/>
    <property type="project" value="InterPro"/>
</dbReference>
<dbReference type="AlphaFoldDB" id="A0A261G074"/>
<gene>
    <name evidence="2" type="ORF">BAQU_1972</name>
</gene>
<keyword evidence="3" id="KW-1185">Reference proteome</keyword>
<dbReference type="GeneID" id="98296610"/>
<comment type="caution">
    <text evidence="2">The sequence shown here is derived from an EMBL/GenBank/DDBJ whole genome shotgun (WGS) entry which is preliminary data.</text>
</comment>
<feature type="region of interest" description="Disordered" evidence="1">
    <location>
        <begin position="1"/>
        <end position="34"/>
    </location>
</feature>
<dbReference type="EMBL" id="MWXA01000014">
    <property type="protein sequence ID" value="OZG64830.1"/>
    <property type="molecule type" value="Genomic_DNA"/>
</dbReference>
<proteinExistence type="predicted"/>
<dbReference type="OrthoDB" id="3237716at2"/>
<reference evidence="2 3" key="1">
    <citation type="journal article" date="2017" name="BMC Genomics">
        <title>Comparative genomic and phylogenomic analyses of the Bifidobacteriaceae family.</title>
        <authorList>
            <person name="Lugli G.A."/>
            <person name="Milani C."/>
            <person name="Turroni F."/>
            <person name="Duranti S."/>
            <person name="Mancabelli L."/>
            <person name="Mangifesta M."/>
            <person name="Ferrario C."/>
            <person name="Modesto M."/>
            <person name="Mattarelli P."/>
            <person name="Jiri K."/>
            <person name="van Sinderen D."/>
            <person name="Ventura M."/>
        </authorList>
    </citation>
    <scope>NUCLEOTIDE SEQUENCE [LARGE SCALE GENOMIC DNA]</scope>
    <source>
        <strain evidence="2 3">LMG 28769</strain>
    </source>
</reference>
<feature type="compositionally biased region" description="Basic and acidic residues" evidence="1">
    <location>
        <begin position="14"/>
        <end position="27"/>
    </location>
</feature>
<dbReference type="InterPro" id="IPR010985">
    <property type="entry name" value="Ribbon_hlx_hlx"/>
</dbReference>